<dbReference type="RefSeq" id="WP_072985968.1">
    <property type="nucleotide sequence ID" value="NZ_FQZB01000006.1"/>
</dbReference>
<evidence type="ECO:0000259" key="1">
    <source>
        <dbReference type="SMART" id="SM00860"/>
    </source>
</evidence>
<dbReference type="SUPFAM" id="SSF160631">
    <property type="entry name" value="SMI1/KNR4-like"/>
    <property type="match status" value="1"/>
</dbReference>
<dbReference type="Gene3D" id="3.40.1580.10">
    <property type="entry name" value="SMI1/KNR4-like"/>
    <property type="match status" value="1"/>
</dbReference>
<dbReference type="AlphaFoldDB" id="A0A1M6GW98"/>
<keyword evidence="3" id="KW-1185">Reference proteome</keyword>
<dbReference type="EMBL" id="FQZB01000006">
    <property type="protein sequence ID" value="SHJ14221.1"/>
    <property type="molecule type" value="Genomic_DNA"/>
</dbReference>
<evidence type="ECO:0000313" key="2">
    <source>
        <dbReference type="EMBL" id="SHJ14221.1"/>
    </source>
</evidence>
<feature type="domain" description="Knr4/Smi1-like" evidence="1">
    <location>
        <begin position="58"/>
        <end position="208"/>
    </location>
</feature>
<gene>
    <name evidence="2" type="ORF">SAMN02745163_01408</name>
</gene>
<dbReference type="Proteomes" id="UP000184310">
    <property type="component" value="Unassembled WGS sequence"/>
</dbReference>
<accession>A0A1M6GW98</accession>
<name>A0A1M6GW98_9CLOT</name>
<dbReference type="InterPro" id="IPR037883">
    <property type="entry name" value="Knr4/Smi1-like_sf"/>
</dbReference>
<dbReference type="InterPro" id="IPR018958">
    <property type="entry name" value="Knr4/Smi1-like_dom"/>
</dbReference>
<evidence type="ECO:0000313" key="3">
    <source>
        <dbReference type="Proteomes" id="UP000184310"/>
    </source>
</evidence>
<organism evidence="2 3">
    <name type="scientific">Clostridium cavendishii DSM 21758</name>
    <dbReference type="NCBI Taxonomy" id="1121302"/>
    <lineage>
        <taxon>Bacteria</taxon>
        <taxon>Bacillati</taxon>
        <taxon>Bacillota</taxon>
        <taxon>Clostridia</taxon>
        <taxon>Eubacteriales</taxon>
        <taxon>Clostridiaceae</taxon>
        <taxon>Clostridium</taxon>
    </lineage>
</organism>
<dbReference type="OrthoDB" id="1895006at2"/>
<proteinExistence type="predicted"/>
<dbReference type="Pfam" id="PF09346">
    <property type="entry name" value="SMI1_KNR4"/>
    <property type="match status" value="1"/>
</dbReference>
<dbReference type="SMART" id="SM00860">
    <property type="entry name" value="SMI1_KNR4"/>
    <property type="match status" value="1"/>
</dbReference>
<sequence length="484" mass="56552">MVKRFGKFFRRGDIDKVKYDTTWDMAQRIKNKIIKASKNPYNIDIFGAEAHKFKLKEVASLEEVERFEKNNNIILPKDYRNFILKVGNGGVGPYYGIKKLDVSKIDKNLSKECILRPDMTTEEWKEITNIIYGEDVSDEDYDEFSDECYDKVYGGLLYLGTQGCTYNMMLVLNGPYKGKVIYTDDDGNKPFFTYESNFIDWYERWLDEIINGYEIFWFGTNMGGNEKELIGIYNSTKDKSTRVSAIYGMGKLREITDETVTFLENIYLNEDNAEAKSALQMLAKHKKGKAKKYIIRDLEGDYGDVLIALKLINWYYKEDSSSFIEAVENCFLKQDIIDKELLKYMNYVLSRVEKDYSEEYKKLVYSDNDELSGLAIYFLGKAKDRYKYLEEFKFVLKSENIKLVNSSLQGLKGIKDESLIPYYKHILDKYEENIDSVLTNVIKRLGEQGGSVIYILEDLKKHKIKEVKAEAYRTLNILEETYIK</sequence>
<dbReference type="STRING" id="1121302.SAMN02745163_01408"/>
<protein>
    <submittedName>
        <fullName evidence="2">SMI1 / KNR4 family (SUKH-1)</fullName>
    </submittedName>
</protein>
<reference evidence="2 3" key="1">
    <citation type="submission" date="2016-11" db="EMBL/GenBank/DDBJ databases">
        <authorList>
            <person name="Jaros S."/>
            <person name="Januszkiewicz K."/>
            <person name="Wedrychowicz H."/>
        </authorList>
    </citation>
    <scope>NUCLEOTIDE SEQUENCE [LARGE SCALE GENOMIC DNA]</scope>
    <source>
        <strain evidence="2 3">DSM 21758</strain>
    </source>
</reference>